<feature type="transmembrane region" description="Helical" evidence="15">
    <location>
        <begin position="370"/>
        <end position="395"/>
    </location>
</feature>
<dbReference type="GO" id="GO:0005891">
    <property type="term" value="C:voltage-gated calcium channel complex"/>
    <property type="evidence" value="ECO:0007669"/>
    <property type="project" value="InterPro"/>
</dbReference>
<dbReference type="InterPro" id="IPR050599">
    <property type="entry name" value="VDCC_alpha-1_subunit"/>
</dbReference>
<keyword evidence="4" id="KW-0107">Calcium channel</keyword>
<dbReference type="FunFam" id="1.10.287.70:FF:000014">
    <property type="entry name" value="Voltage-dependent T-type calcium channel subunit alpha"/>
    <property type="match status" value="1"/>
</dbReference>
<dbReference type="InterPro" id="IPR005821">
    <property type="entry name" value="Ion_trans_dom"/>
</dbReference>
<keyword evidence="9 15" id="KW-1133">Transmembrane helix</keyword>
<keyword evidence="3" id="KW-0109">Calcium transport</keyword>
<keyword evidence="12" id="KW-0325">Glycoprotein</keyword>
<evidence type="ECO:0000256" key="4">
    <source>
        <dbReference type="ARBA" id="ARBA00022673"/>
    </source>
</evidence>
<comment type="subcellular location">
    <subcellularLocation>
        <location evidence="1">Membrane</location>
        <topology evidence="1">Multi-pass membrane protein</topology>
    </subcellularLocation>
</comment>
<sequence>VTQGGERTTAERRRRNGAEWSPEVRERKDQEPELEVEVGPTFGVRVRAPIRDPDCVSEEEEQQPYPALAPVAFFCLKQTTRPRNWCLRVHVSMLVILLNCVTLGMFQPCEDVTCESEWCRILQVLDDCIFAFFAVEMVIKMVALGIFGPNCYLGDKWNQLDFVIVMAGVMEYSLDGHNASLSAIRTVRVLRPLRAINRVPSMRILVTLLLDTLPMLGNVLLLCFFVFFIFGIVGVQLWAGLLRNRCFLGEDVRSMYNLSISPYYMSEEGEDSPFICSAPRENGMLRCHSVPPHAEGGAVCSLAAPLGPAGVNGCVNWNQYYNVCRPGDFNPHKGAVNFDNIGYAWIAIFQVITLEGWVDIMYYVMDAHSFYNFIYFILLIIVGSFFMINLCLVVIATQFSETKQRENALMREQRARYMSNDSTLASYSEPGSCYEEMLRYISHLYRKLTRRLQRIYSGWHRSAGGSLGSYLRVKKIVRQKYPFYRDCILTFSFRMN</sequence>
<dbReference type="AlphaFoldDB" id="A0A8C2Z063"/>
<dbReference type="GO" id="GO:0098703">
    <property type="term" value="P:calcium ion import across plasma membrane"/>
    <property type="evidence" value="ECO:0007669"/>
    <property type="project" value="TreeGrafter"/>
</dbReference>
<evidence type="ECO:0000313" key="17">
    <source>
        <dbReference type="Ensembl" id="ENSCLMP00005010241.1"/>
    </source>
</evidence>
<feature type="compositionally biased region" description="Basic and acidic residues" evidence="14">
    <location>
        <begin position="22"/>
        <end position="31"/>
    </location>
</feature>
<evidence type="ECO:0000256" key="1">
    <source>
        <dbReference type="ARBA" id="ARBA00004141"/>
    </source>
</evidence>
<dbReference type="GeneTree" id="ENSGT00940000156666"/>
<dbReference type="GO" id="GO:0008331">
    <property type="term" value="F:high voltage-gated calcium channel activity"/>
    <property type="evidence" value="ECO:0007669"/>
    <property type="project" value="TreeGrafter"/>
</dbReference>
<keyword evidence="8" id="KW-0851">Voltage-gated channel</keyword>
<dbReference type="SUPFAM" id="SSF81324">
    <property type="entry name" value="Voltage-gated potassium channels"/>
    <property type="match status" value="1"/>
</dbReference>
<keyword evidence="18" id="KW-1185">Reference proteome</keyword>
<evidence type="ECO:0000256" key="9">
    <source>
        <dbReference type="ARBA" id="ARBA00022989"/>
    </source>
</evidence>
<keyword evidence="6" id="KW-0677">Repeat</keyword>
<feature type="domain" description="Ion transport" evidence="16">
    <location>
        <begin position="91"/>
        <end position="406"/>
    </location>
</feature>
<evidence type="ECO:0000256" key="14">
    <source>
        <dbReference type="SAM" id="MobiDB-lite"/>
    </source>
</evidence>
<keyword evidence="2" id="KW-0813">Transport</keyword>
<organism evidence="17 18">
    <name type="scientific">Cyclopterus lumpus</name>
    <name type="common">Lumpsucker</name>
    <dbReference type="NCBI Taxonomy" id="8103"/>
    <lineage>
        <taxon>Eukaryota</taxon>
        <taxon>Metazoa</taxon>
        <taxon>Chordata</taxon>
        <taxon>Craniata</taxon>
        <taxon>Vertebrata</taxon>
        <taxon>Euteleostomi</taxon>
        <taxon>Actinopterygii</taxon>
        <taxon>Neopterygii</taxon>
        <taxon>Teleostei</taxon>
        <taxon>Neoteleostei</taxon>
        <taxon>Acanthomorphata</taxon>
        <taxon>Eupercaria</taxon>
        <taxon>Perciformes</taxon>
        <taxon>Cottioidei</taxon>
        <taxon>Cottales</taxon>
        <taxon>Cyclopteridae</taxon>
        <taxon>Cyclopterus</taxon>
    </lineage>
</organism>
<keyword evidence="5 15" id="KW-0812">Transmembrane</keyword>
<keyword evidence="13" id="KW-0407">Ion channel</keyword>
<dbReference type="InterPro" id="IPR027359">
    <property type="entry name" value="Volt_channel_dom_sf"/>
</dbReference>
<evidence type="ECO:0000256" key="6">
    <source>
        <dbReference type="ARBA" id="ARBA00022737"/>
    </source>
</evidence>
<keyword evidence="7" id="KW-0106">Calcium</keyword>
<evidence type="ECO:0000256" key="5">
    <source>
        <dbReference type="ARBA" id="ARBA00022692"/>
    </source>
</evidence>
<evidence type="ECO:0000256" key="12">
    <source>
        <dbReference type="ARBA" id="ARBA00023180"/>
    </source>
</evidence>
<dbReference type="Gene3D" id="1.20.120.350">
    <property type="entry name" value="Voltage-gated potassium channels. Chain C"/>
    <property type="match status" value="1"/>
</dbReference>
<dbReference type="PRINTS" id="PR01629">
    <property type="entry name" value="TVDCCALPHA1"/>
</dbReference>
<reference evidence="17" key="2">
    <citation type="submission" date="2025-09" db="UniProtKB">
        <authorList>
            <consortium name="Ensembl"/>
        </authorList>
    </citation>
    <scope>IDENTIFICATION</scope>
</reference>
<feature type="region of interest" description="Disordered" evidence="14">
    <location>
        <begin position="1"/>
        <end position="35"/>
    </location>
</feature>
<keyword evidence="10" id="KW-0406">Ion transport</keyword>
<dbReference type="Gene3D" id="1.10.287.70">
    <property type="match status" value="1"/>
</dbReference>
<accession>A0A8C2Z063</accession>
<evidence type="ECO:0000256" key="3">
    <source>
        <dbReference type="ARBA" id="ARBA00022568"/>
    </source>
</evidence>
<proteinExistence type="predicted"/>
<keyword evidence="11 15" id="KW-0472">Membrane</keyword>
<evidence type="ECO:0000256" key="2">
    <source>
        <dbReference type="ARBA" id="ARBA00022448"/>
    </source>
</evidence>
<evidence type="ECO:0000256" key="15">
    <source>
        <dbReference type="SAM" id="Phobius"/>
    </source>
</evidence>
<evidence type="ECO:0000313" key="18">
    <source>
        <dbReference type="Proteomes" id="UP000694565"/>
    </source>
</evidence>
<evidence type="ECO:0000256" key="11">
    <source>
        <dbReference type="ARBA" id="ARBA00023136"/>
    </source>
</evidence>
<evidence type="ECO:0000256" key="13">
    <source>
        <dbReference type="ARBA" id="ARBA00023303"/>
    </source>
</evidence>
<dbReference type="FunFam" id="1.20.120.350:FF:000012">
    <property type="entry name" value="Voltage-dependent T-type calcium channel subunit alpha"/>
    <property type="match status" value="1"/>
</dbReference>
<reference evidence="17" key="1">
    <citation type="submission" date="2025-08" db="UniProtKB">
        <authorList>
            <consortium name="Ensembl"/>
        </authorList>
    </citation>
    <scope>IDENTIFICATION</scope>
</reference>
<evidence type="ECO:0000259" key="16">
    <source>
        <dbReference type="Pfam" id="PF00520"/>
    </source>
</evidence>
<dbReference type="Pfam" id="PF00520">
    <property type="entry name" value="Ion_trans"/>
    <property type="match status" value="1"/>
</dbReference>
<dbReference type="Proteomes" id="UP000694565">
    <property type="component" value="Unplaced"/>
</dbReference>
<feature type="transmembrane region" description="Helical" evidence="15">
    <location>
        <begin position="343"/>
        <end position="364"/>
    </location>
</feature>
<protein>
    <recommendedName>
        <fullName evidence="16">Ion transport domain-containing protein</fullName>
    </recommendedName>
</protein>
<name>A0A8C2Z063_CYCLU</name>
<dbReference type="PANTHER" id="PTHR45628">
    <property type="entry name" value="VOLTAGE-DEPENDENT CALCIUM CHANNEL TYPE A SUBUNIT ALPHA-1"/>
    <property type="match status" value="1"/>
</dbReference>
<feature type="transmembrane region" description="Helical" evidence="15">
    <location>
        <begin position="215"/>
        <end position="239"/>
    </location>
</feature>
<dbReference type="InterPro" id="IPR005445">
    <property type="entry name" value="VDCC_T_a1"/>
</dbReference>
<evidence type="ECO:0000256" key="8">
    <source>
        <dbReference type="ARBA" id="ARBA00022882"/>
    </source>
</evidence>
<evidence type="ECO:0000256" key="7">
    <source>
        <dbReference type="ARBA" id="ARBA00022837"/>
    </source>
</evidence>
<dbReference type="Ensembl" id="ENSCLMT00005011083.1">
    <property type="protein sequence ID" value="ENSCLMP00005010241.1"/>
    <property type="gene ID" value="ENSCLMG00005005689.1"/>
</dbReference>
<dbReference type="PANTHER" id="PTHR45628:SF37">
    <property type="entry name" value="VOLTAGE-DEPENDENT T-TYPE CALCIUM CHANNEL SUBUNIT ALPHA-1H"/>
    <property type="match status" value="1"/>
</dbReference>
<evidence type="ECO:0000256" key="10">
    <source>
        <dbReference type="ARBA" id="ARBA00023065"/>
    </source>
</evidence>